<proteinExistence type="predicted"/>
<gene>
    <name evidence="1" type="ORF">LCGC14_1910760</name>
</gene>
<name>A0A0F9GH21_9ZZZZ</name>
<dbReference type="EMBL" id="LAZR01020176">
    <property type="protein sequence ID" value="KKL89831.1"/>
    <property type="molecule type" value="Genomic_DNA"/>
</dbReference>
<accession>A0A0F9GH21</accession>
<evidence type="ECO:0000313" key="1">
    <source>
        <dbReference type="EMBL" id="KKL89831.1"/>
    </source>
</evidence>
<protein>
    <recommendedName>
        <fullName evidence="2">Sulfotransferase domain-containing protein</fullName>
    </recommendedName>
</protein>
<dbReference type="AlphaFoldDB" id="A0A0F9GH21"/>
<comment type="caution">
    <text evidence="1">The sequence shown here is derived from an EMBL/GenBank/DDBJ whole genome shotgun (WGS) entry which is preliminary data.</text>
</comment>
<sequence length="216" mass="24507">MGEAAGAAEISHAGDILLKPIFLQTTPHTGTNSAFYLFHMLGGIPVFFIHFGDWEMSEFLEKIEGHRDDFVWLHTFRTFEAILATYKKRTPEYAHDPDHANSAENLVKRNMVVEEKWKEAFSEAILLPIVGDIELQTFVAKQVFAACGVEVPVSAKRFLETWYPIGTFPTGDPADSRGWENMDLRQQQMKAMESARVLPKNRGEDLLNEYIEGLSK</sequence>
<reference evidence="1" key="1">
    <citation type="journal article" date="2015" name="Nature">
        <title>Complex archaea that bridge the gap between prokaryotes and eukaryotes.</title>
        <authorList>
            <person name="Spang A."/>
            <person name="Saw J.H."/>
            <person name="Jorgensen S.L."/>
            <person name="Zaremba-Niedzwiedzka K."/>
            <person name="Martijn J."/>
            <person name="Lind A.E."/>
            <person name="van Eijk R."/>
            <person name="Schleper C."/>
            <person name="Guy L."/>
            <person name="Ettema T.J."/>
        </authorList>
    </citation>
    <scope>NUCLEOTIDE SEQUENCE</scope>
</reference>
<organism evidence="1">
    <name type="scientific">marine sediment metagenome</name>
    <dbReference type="NCBI Taxonomy" id="412755"/>
    <lineage>
        <taxon>unclassified sequences</taxon>
        <taxon>metagenomes</taxon>
        <taxon>ecological metagenomes</taxon>
    </lineage>
</organism>
<evidence type="ECO:0008006" key="2">
    <source>
        <dbReference type="Google" id="ProtNLM"/>
    </source>
</evidence>